<comment type="similarity">
    <text evidence="4">Belongs to the GPI family.</text>
</comment>
<comment type="catalytic activity">
    <reaction evidence="4">
        <text>alpha-D-glucose 6-phosphate = beta-D-fructose 6-phosphate</text>
        <dbReference type="Rhea" id="RHEA:11816"/>
        <dbReference type="ChEBI" id="CHEBI:57634"/>
        <dbReference type="ChEBI" id="CHEBI:58225"/>
        <dbReference type="EC" id="5.3.1.9"/>
    </reaction>
</comment>
<evidence type="ECO:0000256" key="4">
    <source>
        <dbReference type="RuleBase" id="RU000612"/>
    </source>
</evidence>
<dbReference type="PANTHER" id="PTHR11469">
    <property type="entry name" value="GLUCOSE-6-PHOSPHATE ISOMERASE"/>
    <property type="match status" value="1"/>
</dbReference>
<dbReference type="EC" id="5.3.1.9" evidence="4"/>
<sequence>MLQQDLTHALDAAAQPHFDAALAVLGKAHTRYQNAPLPHMLLGDKTDDIAPMQSLAATLGDGAERILILGTGGSSLGAQVLAQVHGALTPAGQMTGPQLVFVDNLDAESYARLLEGGLTASRFLVVSKSGGTAETMMQAGGALLALQAQGLDAAKHMGGIAGRGDNALRRLAAAHGFALLDHEDDIGGRFSVFTNVGLLPAIWAGADVAKIRAGAASVAAGLEGAAHAFAPLLGAATQLAHMAAGRNISVMMAYADRLERLAFWYRQLWAESLGKQGKGSVPVNALGPVDQHSQMQLYMAGPDDKFYTVLTQPTRGTGTRVPESFADDSAVAALAGHSMGNLVDAEARGTIDTLIEAGRPLRHMALDAIDDATLGALLMHFQLETIYAADGLGVDAFDQPAVEAGKIRAKHYLSEMGSD</sequence>
<keyword evidence="2 4" id="KW-0324">Glycolysis</keyword>
<name>A0A937HGK5_9PROT</name>
<dbReference type="Gene3D" id="3.40.50.10490">
    <property type="entry name" value="Glucose-6-phosphate isomerase like protein, domain 1"/>
    <property type="match status" value="2"/>
</dbReference>
<dbReference type="AlphaFoldDB" id="A0A937HGK5"/>
<dbReference type="EMBL" id="JADHOK010000036">
    <property type="protein sequence ID" value="MBL6761784.1"/>
    <property type="molecule type" value="Genomic_DNA"/>
</dbReference>
<keyword evidence="3 4" id="KW-0413">Isomerase</keyword>
<evidence type="ECO:0000256" key="3">
    <source>
        <dbReference type="ARBA" id="ARBA00023235"/>
    </source>
</evidence>
<accession>A0A937HGK5</accession>
<dbReference type="InterPro" id="IPR046348">
    <property type="entry name" value="SIS_dom_sf"/>
</dbReference>
<proteinExistence type="inferred from homology"/>
<dbReference type="GO" id="GO:0097367">
    <property type="term" value="F:carbohydrate derivative binding"/>
    <property type="evidence" value="ECO:0007669"/>
    <property type="project" value="InterPro"/>
</dbReference>
<dbReference type="GO" id="GO:0048029">
    <property type="term" value="F:monosaccharide binding"/>
    <property type="evidence" value="ECO:0007669"/>
    <property type="project" value="TreeGrafter"/>
</dbReference>
<keyword evidence="1 4" id="KW-0312">Gluconeogenesis</keyword>
<reference evidence="5" key="1">
    <citation type="submission" date="2020-10" db="EMBL/GenBank/DDBJ databases">
        <title>Microbiome of the Black Sea water column analyzed by genome centric metagenomics.</title>
        <authorList>
            <person name="Cabello-Yeves P.J."/>
            <person name="Callieri C."/>
            <person name="Picazo A."/>
            <person name="Mehrshad M."/>
            <person name="Haro-Moreno J.M."/>
            <person name="Roda-Garcia J."/>
            <person name="Dzembekova N."/>
            <person name="Slabakova V."/>
            <person name="Slabakova N."/>
            <person name="Moncheva S."/>
            <person name="Rodriguez-Valera F."/>
        </authorList>
    </citation>
    <scope>NUCLEOTIDE SEQUENCE</scope>
    <source>
        <strain evidence="5">BS307-5m-G5</strain>
    </source>
</reference>
<dbReference type="GO" id="GO:0005829">
    <property type="term" value="C:cytosol"/>
    <property type="evidence" value="ECO:0007669"/>
    <property type="project" value="TreeGrafter"/>
</dbReference>
<protein>
    <recommendedName>
        <fullName evidence="4">Glucose-6-phosphate isomerase</fullName>
        <ecNumber evidence="4">5.3.1.9</ecNumber>
    </recommendedName>
</protein>
<evidence type="ECO:0000256" key="1">
    <source>
        <dbReference type="ARBA" id="ARBA00022432"/>
    </source>
</evidence>
<dbReference type="PRINTS" id="PR00662">
    <property type="entry name" value="G6PISOMERASE"/>
</dbReference>
<dbReference type="SUPFAM" id="SSF53697">
    <property type="entry name" value="SIS domain"/>
    <property type="match status" value="1"/>
</dbReference>
<organism evidence="5 6">
    <name type="scientific">PS1 clade bacterium</name>
    <dbReference type="NCBI Taxonomy" id="2175152"/>
    <lineage>
        <taxon>Bacteria</taxon>
        <taxon>Pseudomonadati</taxon>
        <taxon>Pseudomonadota</taxon>
        <taxon>Alphaproteobacteria</taxon>
        <taxon>PS1 clade</taxon>
    </lineage>
</organism>
<dbReference type="GO" id="GO:0006094">
    <property type="term" value="P:gluconeogenesis"/>
    <property type="evidence" value="ECO:0007669"/>
    <property type="project" value="UniProtKB-KW"/>
</dbReference>
<dbReference type="GO" id="GO:0006096">
    <property type="term" value="P:glycolytic process"/>
    <property type="evidence" value="ECO:0007669"/>
    <property type="project" value="UniProtKB-KW"/>
</dbReference>
<dbReference type="InterPro" id="IPR001672">
    <property type="entry name" value="G6P_Isomerase"/>
</dbReference>
<dbReference type="Proteomes" id="UP000785783">
    <property type="component" value="Unassembled WGS sequence"/>
</dbReference>
<dbReference type="PROSITE" id="PS51463">
    <property type="entry name" value="P_GLUCOSE_ISOMERASE_3"/>
    <property type="match status" value="1"/>
</dbReference>
<dbReference type="GO" id="GO:0004347">
    <property type="term" value="F:glucose-6-phosphate isomerase activity"/>
    <property type="evidence" value="ECO:0007669"/>
    <property type="project" value="UniProtKB-EC"/>
</dbReference>
<dbReference type="Pfam" id="PF00342">
    <property type="entry name" value="PGI"/>
    <property type="match status" value="1"/>
</dbReference>
<dbReference type="PANTHER" id="PTHR11469:SF1">
    <property type="entry name" value="GLUCOSE-6-PHOSPHATE ISOMERASE"/>
    <property type="match status" value="1"/>
</dbReference>
<evidence type="ECO:0000313" key="5">
    <source>
        <dbReference type="EMBL" id="MBL6761784.1"/>
    </source>
</evidence>
<gene>
    <name evidence="5" type="ORF">ISQ19_03710</name>
</gene>
<comment type="pathway">
    <text evidence="4">Carbohydrate degradation; glycolysis; D-glyceraldehyde 3-phosphate and glycerone phosphate from D-glucose: step 2/4.</text>
</comment>
<comment type="caution">
    <text evidence="5">The sequence shown here is derived from an EMBL/GenBank/DDBJ whole genome shotgun (WGS) entry which is preliminary data.</text>
</comment>
<evidence type="ECO:0000313" key="6">
    <source>
        <dbReference type="Proteomes" id="UP000785783"/>
    </source>
</evidence>
<evidence type="ECO:0000256" key="2">
    <source>
        <dbReference type="ARBA" id="ARBA00023152"/>
    </source>
</evidence>
<dbReference type="GO" id="GO:0051156">
    <property type="term" value="P:glucose 6-phosphate metabolic process"/>
    <property type="evidence" value="ECO:0007669"/>
    <property type="project" value="TreeGrafter"/>
</dbReference>